<dbReference type="AlphaFoldDB" id="I1ZIE3"/>
<keyword evidence="7" id="KW-0175">Coiled coil</keyword>
<dbReference type="GO" id="GO:0000978">
    <property type="term" value="F:RNA polymerase II cis-regulatory region sequence-specific DNA binding"/>
    <property type="evidence" value="ECO:0007669"/>
    <property type="project" value="TreeGrafter"/>
</dbReference>
<evidence type="ECO:0000256" key="3">
    <source>
        <dbReference type="ARBA" id="ARBA00023015"/>
    </source>
</evidence>
<evidence type="ECO:0000256" key="2">
    <source>
        <dbReference type="ARBA" id="ARBA00009050"/>
    </source>
</evidence>
<dbReference type="InterPro" id="IPR046347">
    <property type="entry name" value="bZIP_sf"/>
</dbReference>
<dbReference type="SUPFAM" id="SSF57959">
    <property type="entry name" value="Leucine zipper domain"/>
    <property type="match status" value="1"/>
</dbReference>
<feature type="domain" description="BZIP" evidence="8">
    <location>
        <begin position="77"/>
        <end position="140"/>
    </location>
</feature>
<evidence type="ECO:0000259" key="8">
    <source>
        <dbReference type="PROSITE" id="PS50217"/>
    </source>
</evidence>
<evidence type="ECO:0000313" key="9">
    <source>
        <dbReference type="EMBL" id="AFJ24797.1"/>
    </source>
</evidence>
<dbReference type="GO" id="GO:0005634">
    <property type="term" value="C:nucleus"/>
    <property type="evidence" value="ECO:0007669"/>
    <property type="project" value="TreeGrafter"/>
</dbReference>
<dbReference type="InterPro" id="IPR004827">
    <property type="entry name" value="bZIP"/>
</dbReference>
<dbReference type="CDD" id="cd14700">
    <property type="entry name" value="bZIP_ATF6"/>
    <property type="match status" value="1"/>
</dbReference>
<dbReference type="Gene3D" id="1.20.5.170">
    <property type="match status" value="1"/>
</dbReference>
<dbReference type="GO" id="GO:0000981">
    <property type="term" value="F:DNA-binding transcription factor activity, RNA polymerase II-specific"/>
    <property type="evidence" value="ECO:0007669"/>
    <property type="project" value="TreeGrafter"/>
</dbReference>
<evidence type="ECO:0000256" key="1">
    <source>
        <dbReference type="ARBA" id="ARBA00004167"/>
    </source>
</evidence>
<feature type="coiled-coil region" evidence="7">
    <location>
        <begin position="95"/>
        <end position="157"/>
    </location>
</feature>
<dbReference type="GO" id="GO:0016020">
    <property type="term" value="C:membrane"/>
    <property type="evidence" value="ECO:0007669"/>
    <property type="project" value="UniProtKB-SubCell"/>
</dbReference>
<comment type="subcellular location">
    <subcellularLocation>
        <location evidence="1">Membrane</location>
        <topology evidence="1">Single-pass membrane protein</topology>
    </subcellularLocation>
</comment>
<dbReference type="GO" id="GO:0030968">
    <property type="term" value="P:endoplasmic reticulum unfolded protein response"/>
    <property type="evidence" value="ECO:0007669"/>
    <property type="project" value="TreeGrafter"/>
</dbReference>
<organism evidence="9">
    <name type="scientific">Schmidtea mediterranea</name>
    <name type="common">Freshwater planarian flatworm</name>
    <dbReference type="NCBI Taxonomy" id="79327"/>
    <lineage>
        <taxon>Eukaryota</taxon>
        <taxon>Metazoa</taxon>
        <taxon>Spiralia</taxon>
        <taxon>Lophotrochozoa</taxon>
        <taxon>Platyhelminthes</taxon>
        <taxon>Rhabditophora</taxon>
        <taxon>Seriata</taxon>
        <taxon>Tricladida</taxon>
        <taxon>Continenticola</taxon>
        <taxon>Geoplanoidea</taxon>
        <taxon>Dugesiidae</taxon>
        <taxon>Schmidtea</taxon>
    </lineage>
</organism>
<reference evidence="9" key="1">
    <citation type="journal article" date="2012" name="Genes Dev.">
        <title>A molecular wound response program associated with regeneration initiation in planarians.</title>
        <authorList>
            <person name="Wenemoser D."/>
            <person name="Lapan S.W."/>
            <person name="Wilkinson A.W."/>
            <person name="Bell G.W."/>
            <person name="Reddien P.W."/>
        </authorList>
    </citation>
    <scope>NUCLEOTIDE SEQUENCE</scope>
</reference>
<dbReference type="InterPro" id="IPR051882">
    <property type="entry name" value="ATF_bZIP_TF"/>
</dbReference>
<comment type="similarity">
    <text evidence="2">Belongs to the bZIP family. ATF subfamily.</text>
</comment>
<feature type="non-terminal residue" evidence="9">
    <location>
        <position position="1"/>
    </location>
</feature>
<dbReference type="PANTHER" id="PTHR46164:SF3">
    <property type="entry name" value="ATF6, ISOFORM C"/>
    <property type="match status" value="1"/>
</dbReference>
<keyword evidence="3" id="KW-0805">Transcription regulation</keyword>
<sequence length="441" mass="51197">GYHDFDLYENKDESSFMDISMIDDYKSPSDCPSYIDIYNSNQGNKVLQTSSIYKSLPNCDGGGGGGGALDAHHYDRMVKKQERMIKNRQAASLSRQRKKEYVERLEHKVEQQKQEYHFIQSQINDIRERFSALEQENQLLKRDIQTWRERYYDLERQKVKQGINSLNKYDNKGAETINKTKALKATAASTTILGIFIILTVNFNSFNSIVSSFYKSPIEKNIPIFKNDYPILSSSFSGKQLVDSDSRIGRTLFSILENATESEALNSNICNNTSGLNINETLRLTRELNSWGLRFKAESVKVYDRLQNAKLKSQIFNKEFESIYKKSKFRDNPVVMNKIKRKRDSKSGQLEIYPRTKDYTLFDNFINDIDRQPDTLYFVTFHSDNFIFPASNVNKNLSSPKITLFLPADIYQDDKNNYKMMKIECQVQNFTIVNLKSVKMP</sequence>
<proteinExistence type="evidence at transcript level"/>
<accession>I1ZIE3</accession>
<dbReference type="EMBL" id="JX010554">
    <property type="protein sequence ID" value="AFJ24797.1"/>
    <property type="molecule type" value="mRNA"/>
</dbReference>
<evidence type="ECO:0000256" key="6">
    <source>
        <dbReference type="ARBA" id="ARBA00023242"/>
    </source>
</evidence>
<evidence type="ECO:0000256" key="4">
    <source>
        <dbReference type="ARBA" id="ARBA00023125"/>
    </source>
</evidence>
<keyword evidence="6" id="KW-0539">Nucleus</keyword>
<keyword evidence="5" id="KW-0804">Transcription</keyword>
<dbReference type="Pfam" id="PF00170">
    <property type="entry name" value="bZIP_1"/>
    <property type="match status" value="1"/>
</dbReference>
<protein>
    <submittedName>
        <fullName evidence="9">ATFl1</fullName>
    </submittedName>
</protein>
<evidence type="ECO:0000256" key="5">
    <source>
        <dbReference type="ARBA" id="ARBA00023163"/>
    </source>
</evidence>
<dbReference type="PROSITE" id="PS50217">
    <property type="entry name" value="BZIP"/>
    <property type="match status" value="1"/>
</dbReference>
<keyword evidence="4" id="KW-0238">DNA-binding</keyword>
<dbReference type="SMART" id="SM00338">
    <property type="entry name" value="BRLZ"/>
    <property type="match status" value="1"/>
</dbReference>
<name>I1ZIE3_SCHMD</name>
<dbReference type="PANTHER" id="PTHR46164">
    <property type="entry name" value="ATF6, ISOFORM C"/>
    <property type="match status" value="1"/>
</dbReference>
<evidence type="ECO:0000256" key="7">
    <source>
        <dbReference type="SAM" id="Coils"/>
    </source>
</evidence>